<keyword evidence="4" id="KW-1185">Reference proteome</keyword>
<gene>
    <name evidence="3" type="ORF">MSTO_23410</name>
</gene>
<dbReference type="EMBL" id="AP022587">
    <property type="protein sequence ID" value="BBY22136.1"/>
    <property type="molecule type" value="Genomic_DNA"/>
</dbReference>
<keyword evidence="1" id="KW-0808">Transferase</keyword>
<dbReference type="AlphaFoldDB" id="A0A7I7Q7X4"/>
<reference evidence="3 4" key="1">
    <citation type="journal article" date="2019" name="Emerg. Microbes Infect.">
        <title>Comprehensive subspecies identification of 175 nontuberculous mycobacteria species based on 7547 genomic profiles.</title>
        <authorList>
            <person name="Matsumoto Y."/>
            <person name="Kinjo T."/>
            <person name="Motooka D."/>
            <person name="Nabeya D."/>
            <person name="Jung N."/>
            <person name="Uechi K."/>
            <person name="Horii T."/>
            <person name="Iida T."/>
            <person name="Fujita J."/>
            <person name="Nakamura S."/>
        </authorList>
    </citation>
    <scope>NUCLEOTIDE SEQUENCE [LARGE SCALE GENOMIC DNA]</scope>
    <source>
        <strain evidence="3 4">JCM 17783</strain>
    </source>
</reference>
<evidence type="ECO:0000259" key="2">
    <source>
        <dbReference type="Pfam" id="PF02709"/>
    </source>
</evidence>
<dbReference type="InterPro" id="IPR027791">
    <property type="entry name" value="Galactosyl_T_C"/>
</dbReference>
<feature type="domain" description="Galactosyltransferase C-terminal" evidence="2">
    <location>
        <begin position="9"/>
        <end position="57"/>
    </location>
</feature>
<evidence type="ECO:0000313" key="3">
    <source>
        <dbReference type="EMBL" id="BBY22136.1"/>
    </source>
</evidence>
<evidence type="ECO:0000313" key="4">
    <source>
        <dbReference type="Proteomes" id="UP000467130"/>
    </source>
</evidence>
<evidence type="ECO:0000256" key="1">
    <source>
        <dbReference type="ARBA" id="ARBA00022679"/>
    </source>
</evidence>
<dbReference type="Gene3D" id="3.90.550.10">
    <property type="entry name" value="Spore Coat Polysaccharide Biosynthesis Protein SpsA, Chain A"/>
    <property type="match status" value="1"/>
</dbReference>
<organism evidence="3 4">
    <name type="scientific">Mycobacterium stomatepiae</name>
    <dbReference type="NCBI Taxonomy" id="470076"/>
    <lineage>
        <taxon>Bacteria</taxon>
        <taxon>Bacillati</taxon>
        <taxon>Actinomycetota</taxon>
        <taxon>Actinomycetes</taxon>
        <taxon>Mycobacteriales</taxon>
        <taxon>Mycobacteriaceae</taxon>
        <taxon>Mycobacterium</taxon>
        <taxon>Mycobacterium simiae complex</taxon>
    </lineage>
</organism>
<dbReference type="Pfam" id="PF02709">
    <property type="entry name" value="Glyco_transf_7C"/>
    <property type="match status" value="1"/>
</dbReference>
<dbReference type="SUPFAM" id="SSF53448">
    <property type="entry name" value="Nucleotide-diphospho-sugar transferases"/>
    <property type="match status" value="1"/>
</dbReference>
<name>A0A7I7Q7X4_9MYCO</name>
<dbReference type="KEGG" id="msto:MSTO_23410"/>
<dbReference type="Proteomes" id="UP000467130">
    <property type="component" value="Chromosome"/>
</dbReference>
<dbReference type="InterPro" id="IPR029044">
    <property type="entry name" value="Nucleotide-diphossugar_trans"/>
</dbReference>
<protein>
    <recommendedName>
        <fullName evidence="2">Galactosyltransferase C-terminal domain-containing protein</fullName>
    </recommendedName>
</protein>
<proteinExistence type="predicted"/>
<dbReference type="GO" id="GO:0016740">
    <property type="term" value="F:transferase activity"/>
    <property type="evidence" value="ECO:0007669"/>
    <property type="project" value="UniProtKB-KW"/>
</dbReference>
<accession>A0A7I7Q7X4</accession>
<sequence>MVTTDYGLFWSLSFAVTAATWHKIGGFCERYRGYGGEDTDFAQCAAKQKISMRWVGGAHAFHQFHPTADPPVHHLDDIVRNATIFHERWGWWPMQGWLAAFEDDGLIVRDADGHPQRTGVRQDVLGPSLG</sequence>